<dbReference type="InterPro" id="IPR005467">
    <property type="entry name" value="His_kinase_dom"/>
</dbReference>
<comment type="caution">
    <text evidence="2">The sequence shown here is derived from an EMBL/GenBank/DDBJ whole genome shotgun (WGS) entry which is preliminary data.</text>
</comment>
<dbReference type="InterPro" id="IPR029016">
    <property type="entry name" value="GAF-like_dom_sf"/>
</dbReference>
<dbReference type="EMBL" id="NQWH01000026">
    <property type="protein sequence ID" value="PHP26749.1"/>
    <property type="molecule type" value="Genomic_DNA"/>
</dbReference>
<sequence>MGRQRHAMRPTEGEPVRDHFDHTSEQRADAIRSLGIMDSEDEADFDEITSYAAEICDAPISLVTLVSTDRQWAKSAFGTQQRDYSMDESICSHGLSGPDFLEIEDTATDPRTRDNPLVTGADAIRYYGGAILKLGGTTPIGALCILDRRPRRLPDETKRLLVILAKQVTRRMELRRALATQETLASEVDHRVKNSLQMVTALVRIQRAQARSTETREALGETIDRLSAIALLHAELHKVSARNEIALHQFLPDIIRHLEPTLPPHVTIEHSLVPMLVRSEIATSLALLVNEAVTNAAKHAFPDGRAGRIEVTLEAKGQLGRLAIIDDGMGHAGLGTEDTASESTGSALLMADPAGGGGLGRQIIDASVARINGEISRSSGAGGTLIEVRFPAPRLVPHG</sequence>
<keyword evidence="3" id="KW-1185">Reference proteome</keyword>
<dbReference type="PANTHER" id="PTHR43102">
    <property type="entry name" value="SLR1143 PROTEIN"/>
    <property type="match status" value="1"/>
</dbReference>
<accession>A0A2G1MDE2</accession>
<dbReference type="Gene3D" id="3.30.450.40">
    <property type="match status" value="1"/>
</dbReference>
<reference evidence="2 3" key="1">
    <citation type="submission" date="2017-08" db="EMBL/GenBank/DDBJ databases">
        <title>Draft Genome Sequence of Loktanella cinnabarina Strain XM1, Isolated from Coastal Surface Water.</title>
        <authorList>
            <person name="Ma R."/>
            <person name="Wang J."/>
            <person name="Wang Q."/>
            <person name="Ma Z."/>
            <person name="Li J."/>
            <person name="Chen L."/>
        </authorList>
    </citation>
    <scope>NUCLEOTIDE SEQUENCE [LARGE SCALE GENOMIC DNA]</scope>
    <source>
        <strain evidence="2 3">XM1</strain>
    </source>
</reference>
<dbReference type="SUPFAM" id="SSF55874">
    <property type="entry name" value="ATPase domain of HSP90 chaperone/DNA topoisomerase II/histidine kinase"/>
    <property type="match status" value="1"/>
</dbReference>
<proteinExistence type="predicted"/>
<dbReference type="PROSITE" id="PS50109">
    <property type="entry name" value="HIS_KIN"/>
    <property type="match status" value="1"/>
</dbReference>
<dbReference type="InterPro" id="IPR003594">
    <property type="entry name" value="HATPase_dom"/>
</dbReference>
<evidence type="ECO:0000259" key="1">
    <source>
        <dbReference type="PROSITE" id="PS50109"/>
    </source>
</evidence>
<dbReference type="Gene3D" id="3.30.565.10">
    <property type="entry name" value="Histidine kinase-like ATPase, C-terminal domain"/>
    <property type="match status" value="1"/>
</dbReference>
<dbReference type="Pfam" id="PF02518">
    <property type="entry name" value="HATPase_c"/>
    <property type="match status" value="1"/>
</dbReference>
<dbReference type="Pfam" id="PF07568">
    <property type="entry name" value="HisKA_2"/>
    <property type="match status" value="1"/>
</dbReference>
<gene>
    <name evidence="2" type="ORF">CJ301_14745</name>
</gene>
<dbReference type="PANTHER" id="PTHR43102:SF2">
    <property type="entry name" value="GAF DOMAIN-CONTAINING PROTEIN"/>
    <property type="match status" value="1"/>
</dbReference>
<dbReference type="InterPro" id="IPR011495">
    <property type="entry name" value="Sig_transdc_His_kin_sub2_dim/P"/>
</dbReference>
<dbReference type="Proteomes" id="UP000221860">
    <property type="component" value="Unassembled WGS sequence"/>
</dbReference>
<dbReference type="OrthoDB" id="9816309at2"/>
<evidence type="ECO:0000313" key="2">
    <source>
        <dbReference type="EMBL" id="PHP26749.1"/>
    </source>
</evidence>
<name>A0A2G1MDE2_9RHOB</name>
<feature type="domain" description="Histidine kinase" evidence="1">
    <location>
        <begin position="187"/>
        <end position="394"/>
    </location>
</feature>
<organism evidence="2 3">
    <name type="scientific">Limimaricola cinnabarinus</name>
    <dbReference type="NCBI Taxonomy" id="1125964"/>
    <lineage>
        <taxon>Bacteria</taxon>
        <taxon>Pseudomonadati</taxon>
        <taxon>Pseudomonadota</taxon>
        <taxon>Alphaproteobacteria</taxon>
        <taxon>Rhodobacterales</taxon>
        <taxon>Paracoccaceae</taxon>
        <taxon>Limimaricola</taxon>
    </lineage>
</organism>
<dbReference type="SUPFAM" id="SSF55781">
    <property type="entry name" value="GAF domain-like"/>
    <property type="match status" value="1"/>
</dbReference>
<dbReference type="InterPro" id="IPR036890">
    <property type="entry name" value="HATPase_C_sf"/>
</dbReference>
<dbReference type="SMART" id="SM00387">
    <property type="entry name" value="HATPase_c"/>
    <property type="match status" value="1"/>
</dbReference>
<protein>
    <recommendedName>
        <fullName evidence="1">Histidine kinase domain-containing protein</fullName>
    </recommendedName>
</protein>
<evidence type="ECO:0000313" key="3">
    <source>
        <dbReference type="Proteomes" id="UP000221860"/>
    </source>
</evidence>
<dbReference type="AlphaFoldDB" id="A0A2G1MDE2"/>